<gene>
    <name evidence="1" type="ORF">K1W68_07460</name>
</gene>
<proteinExistence type="predicted"/>
<dbReference type="Proteomes" id="UP001202887">
    <property type="component" value="Unassembled WGS sequence"/>
</dbReference>
<protein>
    <submittedName>
        <fullName evidence="1">Uncharacterized protein</fullName>
    </submittedName>
</protein>
<reference evidence="1" key="2">
    <citation type="submission" date="2022-03" db="EMBL/GenBank/DDBJ databases">
        <authorList>
            <person name="Ryngajllo M."/>
            <person name="Jacek P."/>
            <person name="Kubiak K."/>
        </authorList>
    </citation>
    <scope>NUCLEOTIDE SEQUENCE</scope>
    <source>
        <strain evidence="1">SI1</strain>
    </source>
</reference>
<dbReference type="RefSeq" id="WP_247066864.1">
    <property type="nucleotide sequence ID" value="NZ_CP094848.1"/>
</dbReference>
<dbReference type="EMBL" id="JAIBCX010000015">
    <property type="protein sequence ID" value="MCJ8353824.1"/>
    <property type="molecule type" value="Genomic_DNA"/>
</dbReference>
<comment type="caution">
    <text evidence="1">The sequence shown here is derived from an EMBL/GenBank/DDBJ whole genome shotgun (WGS) entry which is preliminary data.</text>
</comment>
<organism evidence="1 2">
    <name type="scientific">Novacetimonas hansenii</name>
    <name type="common">Komagataeibacter hansenii</name>
    <dbReference type="NCBI Taxonomy" id="436"/>
    <lineage>
        <taxon>Bacteria</taxon>
        <taxon>Pseudomonadati</taxon>
        <taxon>Pseudomonadota</taxon>
        <taxon>Alphaproteobacteria</taxon>
        <taxon>Acetobacterales</taxon>
        <taxon>Acetobacteraceae</taxon>
        <taxon>Novacetimonas</taxon>
    </lineage>
</organism>
<accession>A0AAW5ETE4</accession>
<evidence type="ECO:0000313" key="1">
    <source>
        <dbReference type="EMBL" id="MCJ8353824.1"/>
    </source>
</evidence>
<reference evidence="1" key="1">
    <citation type="journal article" date="2021" name="Polymers (Basel)">
        <title>Highly Stretchable Bacterial Cellulose Produced by Komagataeibacter hansenii SI1.</title>
        <authorList>
            <person name="Cielecka I."/>
            <person name="Ryngajllo M."/>
            <person name="Maniukiewicz W."/>
            <person name="Bielecki S."/>
        </authorList>
    </citation>
    <scope>NUCLEOTIDE SEQUENCE</scope>
    <source>
        <strain evidence="1">SI1</strain>
    </source>
</reference>
<evidence type="ECO:0000313" key="2">
    <source>
        <dbReference type="Proteomes" id="UP001202887"/>
    </source>
</evidence>
<name>A0AAW5ETE4_NOVHA</name>
<dbReference type="AlphaFoldDB" id="A0AAW5ETE4"/>
<sequence length="176" mass="18476">MHTIAPRPDMDVHDAHGAHDGRIRLELHATAAALPPPDAHTVLVRVGPVPHAVPPHAMPLATLTTDGQAAGGQAPDRQVADRQMADGWAAVEILPTPSPTAFGHGPGCGCCLGRGGIGTLLGALFRRRATGGITWFTRVVVIADAAFMPALRRDVTTDVVVRARYRVVDATDIENA</sequence>